<evidence type="ECO:0000256" key="5">
    <source>
        <dbReference type="ARBA" id="ARBA00022989"/>
    </source>
</evidence>
<comment type="subcellular location">
    <subcellularLocation>
        <location evidence="1">Cell membrane</location>
        <topology evidence="1">Multi-pass membrane protein</topology>
    </subcellularLocation>
</comment>
<evidence type="ECO:0000313" key="10">
    <source>
        <dbReference type="EMBL" id="NGZ85900.1"/>
    </source>
</evidence>
<dbReference type="PANTHER" id="PTHR33281">
    <property type="entry name" value="UPF0187 PROTEIN YNEE"/>
    <property type="match status" value="1"/>
</dbReference>
<feature type="transmembrane region" description="Helical" evidence="9">
    <location>
        <begin position="43"/>
        <end position="62"/>
    </location>
</feature>
<evidence type="ECO:0000256" key="3">
    <source>
        <dbReference type="ARBA" id="ARBA00022475"/>
    </source>
</evidence>
<evidence type="ECO:0000256" key="4">
    <source>
        <dbReference type="ARBA" id="ARBA00022692"/>
    </source>
</evidence>
<organism evidence="10 11">
    <name type="scientific">Duganella aceris</name>
    <dbReference type="NCBI Taxonomy" id="2703883"/>
    <lineage>
        <taxon>Bacteria</taxon>
        <taxon>Pseudomonadati</taxon>
        <taxon>Pseudomonadota</taxon>
        <taxon>Betaproteobacteria</taxon>
        <taxon>Burkholderiales</taxon>
        <taxon>Oxalobacteraceae</taxon>
        <taxon>Telluria group</taxon>
        <taxon>Duganella</taxon>
    </lineage>
</organism>
<keyword evidence="2" id="KW-0813">Transport</keyword>
<keyword evidence="5 9" id="KW-1133">Transmembrane helix</keyword>
<evidence type="ECO:0000256" key="2">
    <source>
        <dbReference type="ARBA" id="ARBA00022448"/>
    </source>
</evidence>
<feature type="transmembrane region" description="Helical" evidence="9">
    <location>
        <begin position="21"/>
        <end position="37"/>
    </location>
</feature>
<keyword evidence="11" id="KW-1185">Reference proteome</keyword>
<dbReference type="Proteomes" id="UP000666369">
    <property type="component" value="Unassembled WGS sequence"/>
</dbReference>
<feature type="transmembrane region" description="Helical" evidence="9">
    <location>
        <begin position="260"/>
        <end position="282"/>
    </location>
</feature>
<keyword evidence="4 9" id="KW-0812">Transmembrane</keyword>
<evidence type="ECO:0000256" key="9">
    <source>
        <dbReference type="SAM" id="Phobius"/>
    </source>
</evidence>
<dbReference type="PANTHER" id="PTHR33281:SF19">
    <property type="entry name" value="VOLTAGE-DEPENDENT ANION CHANNEL-FORMING PROTEIN YNEE"/>
    <property type="match status" value="1"/>
</dbReference>
<evidence type="ECO:0000313" key="11">
    <source>
        <dbReference type="Proteomes" id="UP000666369"/>
    </source>
</evidence>
<evidence type="ECO:0000256" key="7">
    <source>
        <dbReference type="ARBA" id="ARBA00023136"/>
    </source>
</evidence>
<dbReference type="Pfam" id="PF25539">
    <property type="entry name" value="Bestrophin_2"/>
    <property type="match status" value="1"/>
</dbReference>
<dbReference type="RefSeq" id="WP_166105352.1">
    <property type="nucleotide sequence ID" value="NZ_JAADJT010000007.1"/>
</dbReference>
<gene>
    <name evidence="10" type="ORF">GW587_16765</name>
</gene>
<name>A0ABX0FMR0_9BURK</name>
<evidence type="ECO:0000256" key="1">
    <source>
        <dbReference type="ARBA" id="ARBA00004651"/>
    </source>
</evidence>
<keyword evidence="7 9" id="KW-0472">Membrane</keyword>
<sequence length="336" mass="37750">MHIGKSYALTEFVRWTRRKSYILLAVATAQVAAYQLLGWHWIAMPWAVAALLGTAASFIVGFKNAQTYARTTEAQQIWSSISSSSRYWGLICRDFPKNGEQTRALIQRHLAWLTAVRYQLRLSKVWEAAANRYNFEYRARSYNVAEHEVALDAALRPYLDAEQSAAVAHAASPANALLALQSAAIKQLFAGDQVPVLHHMEMQKTLKEFIDLHSRAERIKNFPYPRQYAIIHTIFVWSFALLLPLGVVKEFDRLNDVVSGVLAGNMAWLAVPFSVLIAWMYVSLDQVGESTENPFEGGANDVPITHICHGIECDLRQLLGDPPPTATPQINHHLIL</sequence>
<proteinExistence type="inferred from homology"/>
<keyword evidence="6" id="KW-0406">Ion transport</keyword>
<comment type="similarity">
    <text evidence="8">Belongs to the anion channel-forming bestrophin (TC 1.A.46) family.</text>
</comment>
<dbReference type="EMBL" id="JAADJT010000007">
    <property type="protein sequence ID" value="NGZ85900.1"/>
    <property type="molecule type" value="Genomic_DNA"/>
</dbReference>
<reference evidence="10 11" key="1">
    <citation type="submission" date="2020-01" db="EMBL/GenBank/DDBJ databases">
        <authorList>
            <person name="Lee S.D."/>
        </authorList>
    </citation>
    <scope>NUCLEOTIDE SEQUENCE [LARGE SCALE GENOMIC DNA]</scope>
    <source>
        <strain evidence="10 11">SAP-35</strain>
    </source>
</reference>
<protein>
    <submittedName>
        <fullName evidence="10">Multidrug transporter</fullName>
    </submittedName>
</protein>
<evidence type="ECO:0000256" key="6">
    <source>
        <dbReference type="ARBA" id="ARBA00023065"/>
    </source>
</evidence>
<accession>A0ABX0FMR0</accession>
<evidence type="ECO:0000256" key="8">
    <source>
        <dbReference type="ARBA" id="ARBA00034708"/>
    </source>
</evidence>
<keyword evidence="3" id="KW-1003">Cell membrane</keyword>
<feature type="transmembrane region" description="Helical" evidence="9">
    <location>
        <begin position="228"/>
        <end position="248"/>
    </location>
</feature>
<reference evidence="11" key="2">
    <citation type="submission" date="2023-07" db="EMBL/GenBank/DDBJ databases">
        <title>Duganella aceri sp. nov., isolated from tree sap.</title>
        <authorList>
            <person name="Kim I.S."/>
        </authorList>
    </citation>
    <scope>NUCLEOTIDE SEQUENCE [LARGE SCALE GENOMIC DNA]</scope>
    <source>
        <strain evidence="11">SAP-35</strain>
    </source>
</reference>
<dbReference type="InterPro" id="IPR044669">
    <property type="entry name" value="YneE/VCCN1/2-like"/>
</dbReference>
<comment type="caution">
    <text evidence="10">The sequence shown here is derived from an EMBL/GenBank/DDBJ whole genome shotgun (WGS) entry which is preliminary data.</text>
</comment>